<feature type="transmembrane region" description="Helical" evidence="4">
    <location>
        <begin position="117"/>
        <end position="138"/>
    </location>
</feature>
<organism evidence="5 6">
    <name type="scientific">Gossypium tomentosum</name>
    <name type="common">Hawaiian cotton</name>
    <name type="synonym">Gossypium sandvicense</name>
    <dbReference type="NCBI Taxonomy" id="34277"/>
    <lineage>
        <taxon>Eukaryota</taxon>
        <taxon>Viridiplantae</taxon>
        <taxon>Streptophyta</taxon>
        <taxon>Embryophyta</taxon>
        <taxon>Tracheophyta</taxon>
        <taxon>Spermatophyta</taxon>
        <taxon>Magnoliopsida</taxon>
        <taxon>eudicotyledons</taxon>
        <taxon>Gunneridae</taxon>
        <taxon>Pentapetalae</taxon>
        <taxon>rosids</taxon>
        <taxon>malvids</taxon>
        <taxon>Malvales</taxon>
        <taxon>Malvaceae</taxon>
        <taxon>Malvoideae</taxon>
        <taxon>Gossypium</taxon>
    </lineage>
</organism>
<evidence type="ECO:0000313" key="5">
    <source>
        <dbReference type="EMBL" id="TYI43125.1"/>
    </source>
</evidence>
<sequence>MQNCVIIDVRYSSPTLASALANLFPTFTFLLTVIFRFVCCYAICFCSIRHNQLSLIFAAMPILSPRIQPHLHPSPSTMLTTFNNWLISGLYIATACLSISAKIVSQVAVLKGYPSEITLVLFYCLFGSIQSVLVTLILKETQTLGC</sequence>
<protein>
    <recommendedName>
        <fullName evidence="7">WAT1-related protein</fullName>
    </recommendedName>
</protein>
<feature type="transmembrane region" description="Helical" evidence="4">
    <location>
        <begin position="23"/>
        <end position="48"/>
    </location>
</feature>
<name>A0A5D2RTL6_GOSTO</name>
<keyword evidence="1 4" id="KW-0812">Transmembrane</keyword>
<dbReference type="PANTHER" id="PTHR31218">
    <property type="entry name" value="WAT1-RELATED PROTEIN"/>
    <property type="match status" value="1"/>
</dbReference>
<evidence type="ECO:0000256" key="1">
    <source>
        <dbReference type="ARBA" id="ARBA00022692"/>
    </source>
</evidence>
<accession>A0A5D2RTL6</accession>
<dbReference type="EMBL" id="CM017610">
    <property type="protein sequence ID" value="TYI43125.1"/>
    <property type="molecule type" value="Genomic_DNA"/>
</dbReference>
<evidence type="ECO:0000256" key="4">
    <source>
        <dbReference type="SAM" id="Phobius"/>
    </source>
</evidence>
<feature type="transmembrane region" description="Helical" evidence="4">
    <location>
        <begin position="85"/>
        <end position="105"/>
    </location>
</feature>
<keyword evidence="3 4" id="KW-0472">Membrane</keyword>
<evidence type="ECO:0008006" key="7">
    <source>
        <dbReference type="Google" id="ProtNLM"/>
    </source>
</evidence>
<dbReference type="InterPro" id="IPR030184">
    <property type="entry name" value="WAT1-related"/>
</dbReference>
<evidence type="ECO:0000256" key="2">
    <source>
        <dbReference type="ARBA" id="ARBA00022989"/>
    </source>
</evidence>
<evidence type="ECO:0000313" key="6">
    <source>
        <dbReference type="Proteomes" id="UP000322667"/>
    </source>
</evidence>
<evidence type="ECO:0000256" key="3">
    <source>
        <dbReference type="ARBA" id="ARBA00023136"/>
    </source>
</evidence>
<proteinExistence type="predicted"/>
<dbReference type="GO" id="GO:0022857">
    <property type="term" value="F:transmembrane transporter activity"/>
    <property type="evidence" value="ECO:0007669"/>
    <property type="project" value="InterPro"/>
</dbReference>
<dbReference type="AlphaFoldDB" id="A0A5D2RTL6"/>
<dbReference type="GO" id="GO:0016020">
    <property type="term" value="C:membrane"/>
    <property type="evidence" value="ECO:0007669"/>
    <property type="project" value="InterPro"/>
</dbReference>
<reference evidence="5 6" key="1">
    <citation type="submission" date="2019-07" db="EMBL/GenBank/DDBJ databases">
        <title>WGS assembly of Gossypium tomentosum.</title>
        <authorList>
            <person name="Chen Z.J."/>
            <person name="Sreedasyam A."/>
            <person name="Ando A."/>
            <person name="Song Q."/>
            <person name="De L."/>
            <person name="Hulse-Kemp A."/>
            <person name="Ding M."/>
            <person name="Ye W."/>
            <person name="Kirkbride R."/>
            <person name="Jenkins J."/>
            <person name="Plott C."/>
            <person name="Lovell J."/>
            <person name="Lin Y.-M."/>
            <person name="Vaughn R."/>
            <person name="Liu B."/>
            <person name="Li W."/>
            <person name="Simpson S."/>
            <person name="Scheffler B."/>
            <person name="Saski C."/>
            <person name="Grover C."/>
            <person name="Hu G."/>
            <person name="Conover J."/>
            <person name="Carlson J."/>
            <person name="Shu S."/>
            <person name="Boston L."/>
            <person name="Williams M."/>
            <person name="Peterson D."/>
            <person name="Mcgee K."/>
            <person name="Jones D."/>
            <person name="Wendel J."/>
            <person name="Stelly D."/>
            <person name="Grimwood J."/>
            <person name="Schmutz J."/>
        </authorList>
    </citation>
    <scope>NUCLEOTIDE SEQUENCE [LARGE SCALE GENOMIC DNA]</scope>
    <source>
        <strain evidence="5">7179.01</strain>
    </source>
</reference>
<keyword evidence="2 4" id="KW-1133">Transmembrane helix</keyword>
<keyword evidence="6" id="KW-1185">Reference proteome</keyword>
<dbReference type="Proteomes" id="UP000322667">
    <property type="component" value="Chromosome A01"/>
</dbReference>
<gene>
    <name evidence="5" type="ORF">ES332_A01G147400v1</name>
</gene>